<dbReference type="STRING" id="50376.A0A517KY95"/>
<dbReference type="PANTHER" id="PTHR35605:SF1">
    <property type="entry name" value="ECP2 EFFECTOR PROTEIN DOMAIN-CONTAINING PROTEIN-RELATED"/>
    <property type="match status" value="1"/>
</dbReference>
<evidence type="ECO:0000313" key="1">
    <source>
        <dbReference type="EMBL" id="QDS68356.1"/>
    </source>
</evidence>
<sequence length="453" mass="49431">MPDYKFVDASWRVQLVPGGPVTTVNGTIEQVTAQLAVSSPGWKFALPEVSAAETSTAADFPVRFLEAWHWCGKGHKDKNGHGLDPAFYERIRQGVEHLKHTGGAGVDANSCARVSCAYQSAIHWCNDNNFRLDFHTSDPLTEAVSSLDHTPCILYFEGVPLIVGRVHTMDLWNILVSKAPGHLSATKQLGLTTSRVTLSPPASGYKEPFCINFVLYILINQIFLNIYPTMRVITAALMLLSIATTALASVYPRDANANATAISPSSTSPTTWTIQPHPTSAPVNLYGTYPEILSQLTILNPTWESDFAAANKSPFVTSKAVKRTLKGDVKQAATKVGWAAPKCSSPYSNVSNTFVKKGIKYLNGVKGMPFRLHGPANCERVSCSVDSAIWWCNDYEFDITLASYGQIAAGAQAILDGCKGKLGTLYTGGEVKVKDPYNWRVLVRYDKLCESKM</sequence>
<proteinExistence type="predicted"/>
<reference evidence="1 2" key="1">
    <citation type="submission" date="2019-07" db="EMBL/GenBank/DDBJ databases">
        <title>Finished genome of Venturia effusa.</title>
        <authorList>
            <person name="Young C.A."/>
            <person name="Cox M.P."/>
            <person name="Ganley A.R.D."/>
            <person name="David W.J."/>
        </authorList>
    </citation>
    <scope>NUCLEOTIDE SEQUENCE [LARGE SCALE GENOMIC DNA]</scope>
    <source>
        <strain evidence="2">albino</strain>
    </source>
</reference>
<dbReference type="EMBL" id="CP042185">
    <property type="protein sequence ID" value="QDS68356.1"/>
    <property type="molecule type" value="Genomic_DNA"/>
</dbReference>
<organism evidence="1 2">
    <name type="scientific">Venturia effusa</name>
    <dbReference type="NCBI Taxonomy" id="50376"/>
    <lineage>
        <taxon>Eukaryota</taxon>
        <taxon>Fungi</taxon>
        <taxon>Dikarya</taxon>
        <taxon>Ascomycota</taxon>
        <taxon>Pezizomycotina</taxon>
        <taxon>Dothideomycetes</taxon>
        <taxon>Pleosporomycetidae</taxon>
        <taxon>Venturiales</taxon>
        <taxon>Venturiaceae</taxon>
        <taxon>Venturia</taxon>
    </lineage>
</organism>
<gene>
    <name evidence="1" type="ORF">FKW77_010722</name>
</gene>
<evidence type="ECO:0000313" key="2">
    <source>
        <dbReference type="Proteomes" id="UP000316270"/>
    </source>
</evidence>
<dbReference type="Proteomes" id="UP000316270">
    <property type="component" value="Chromosome 1"/>
</dbReference>
<name>A0A517KY95_9PEZI</name>
<protein>
    <recommendedName>
        <fullName evidence="3">Ecp2 effector protein domain-containing protein</fullName>
    </recommendedName>
</protein>
<dbReference type="PANTHER" id="PTHR35605">
    <property type="entry name" value="ECP2 EFFECTOR PROTEIN DOMAIN-CONTAINING PROTEIN-RELATED"/>
    <property type="match status" value="1"/>
</dbReference>
<dbReference type="OrthoDB" id="3552888at2759"/>
<keyword evidence="2" id="KW-1185">Reference proteome</keyword>
<dbReference type="AlphaFoldDB" id="A0A517KY95"/>
<accession>A0A517KY95</accession>
<evidence type="ECO:0008006" key="3">
    <source>
        <dbReference type="Google" id="ProtNLM"/>
    </source>
</evidence>